<accession>A0A3E2MQD8</accession>
<dbReference type="GO" id="GO:0006310">
    <property type="term" value="P:DNA recombination"/>
    <property type="evidence" value="ECO:0007669"/>
    <property type="project" value="UniProtKB-KW"/>
</dbReference>
<dbReference type="PANTHER" id="PTHR30349">
    <property type="entry name" value="PHAGE INTEGRASE-RELATED"/>
    <property type="match status" value="1"/>
</dbReference>
<evidence type="ECO:0000256" key="3">
    <source>
        <dbReference type="PROSITE-ProRule" id="PRU01248"/>
    </source>
</evidence>
<evidence type="ECO:0000259" key="4">
    <source>
        <dbReference type="PROSITE" id="PS51898"/>
    </source>
</evidence>
<dbReference type="PROSITE" id="PS51898">
    <property type="entry name" value="TYR_RECOMBINASE"/>
    <property type="match status" value="1"/>
</dbReference>
<feature type="domain" description="Tyr recombinase" evidence="4">
    <location>
        <begin position="168"/>
        <end position="328"/>
    </location>
</feature>
<dbReference type="GO" id="GO:0015074">
    <property type="term" value="P:DNA integration"/>
    <property type="evidence" value="ECO:0007669"/>
    <property type="project" value="InterPro"/>
</dbReference>
<dbReference type="GO" id="GO:0003677">
    <property type="term" value="F:DNA binding"/>
    <property type="evidence" value="ECO:0007669"/>
    <property type="project" value="UniProtKB-UniRule"/>
</dbReference>
<evidence type="ECO:0000259" key="5">
    <source>
        <dbReference type="PROSITE" id="PS51900"/>
    </source>
</evidence>
<dbReference type="Pfam" id="PF00589">
    <property type="entry name" value="Phage_integrase"/>
    <property type="match status" value="1"/>
</dbReference>
<evidence type="ECO:0000313" key="6">
    <source>
        <dbReference type="EMBL" id="RFZ34972.1"/>
    </source>
</evidence>
<comment type="caution">
    <text evidence="6">The sequence shown here is derived from an EMBL/GenBank/DDBJ whole genome shotgun (WGS) entry which is preliminary data.</text>
</comment>
<dbReference type="InterPro" id="IPR050090">
    <property type="entry name" value="Tyrosine_recombinase_XerCD"/>
</dbReference>
<dbReference type="InterPro" id="IPR011010">
    <property type="entry name" value="DNA_brk_join_enz"/>
</dbReference>
<protein>
    <submittedName>
        <fullName evidence="6">Tyrosine recombinase XerD</fullName>
    </submittedName>
</protein>
<dbReference type="EMBL" id="PEDF01000176">
    <property type="protein sequence ID" value="RFZ34972.1"/>
    <property type="molecule type" value="Genomic_DNA"/>
</dbReference>
<gene>
    <name evidence="6" type="primary">xerD_3</name>
    <name evidence="6" type="ORF">DAVIS_04522</name>
</gene>
<dbReference type="PANTHER" id="PTHR30349:SF64">
    <property type="entry name" value="PROPHAGE INTEGRASE INTD-RELATED"/>
    <property type="match status" value="1"/>
</dbReference>
<dbReference type="InterPro" id="IPR002104">
    <property type="entry name" value="Integrase_catalytic"/>
</dbReference>
<sequence>MNNTNRARVARKRAQRLGLTLNQRGVVFTLRDEHDITLAVGPLGIVETYLLQRAQPKRPGPPPATFAPESWRRDIDDYLLALAAGGQRPLTIRLRKANLCTAARGLGCPPTEVTAEQLVNWLGRQQHLSQEGRKSYRTTLRGFFTWLYEMDRVPVYIGDALPKVRVPKAPPRPATDGAWQAALEKADRRIEMMLRLAGEAGLRRAEIAQVHTSDLMDGGALLVKGKGGKQRVVPLSDHLVALIREAQPGWLFPNVPGQHLTPGHVGKLMSRALPDHWTAHTLRHRFASRAYRGSRNLRAVQTLLGHESILTTERYVAIADAEIRAAAACAW</sequence>
<evidence type="ECO:0000256" key="2">
    <source>
        <dbReference type="ARBA" id="ARBA00023172"/>
    </source>
</evidence>
<dbReference type="Gene3D" id="1.10.443.10">
    <property type="entry name" value="Intergrase catalytic core"/>
    <property type="match status" value="1"/>
</dbReference>
<dbReference type="RefSeq" id="WP_166436490.1">
    <property type="nucleotide sequence ID" value="NZ_PEDF01000176.1"/>
</dbReference>
<keyword evidence="2" id="KW-0233">DNA recombination</keyword>
<evidence type="ECO:0000313" key="7">
    <source>
        <dbReference type="Proteomes" id="UP000257451"/>
    </source>
</evidence>
<dbReference type="InterPro" id="IPR044068">
    <property type="entry name" value="CB"/>
</dbReference>
<feature type="domain" description="Core-binding (CB)" evidence="5">
    <location>
        <begin position="69"/>
        <end position="148"/>
    </location>
</feature>
<reference evidence="6 7" key="1">
    <citation type="journal article" date="2018" name="Sci. Rep.">
        <title>Extensive genomic diversity among Mycobacterium marinum strains revealed by whole genome sequencing.</title>
        <authorList>
            <person name="Das S."/>
            <person name="Pettersson B.M."/>
            <person name="Behra P.R."/>
            <person name="Mallick A."/>
            <person name="Cheramie M."/>
            <person name="Ramesh M."/>
            <person name="Shirreff L."/>
            <person name="DuCote T."/>
            <person name="Dasgupta S."/>
            <person name="Ennis D.G."/>
            <person name="Kirsebom L.A."/>
        </authorList>
    </citation>
    <scope>NUCLEOTIDE SEQUENCE [LARGE SCALE GENOMIC DNA]</scope>
    <source>
        <strain evidence="6 7">Davis1</strain>
    </source>
</reference>
<dbReference type="InterPro" id="IPR013762">
    <property type="entry name" value="Integrase-like_cat_sf"/>
</dbReference>
<organism evidence="6 7">
    <name type="scientific">Mycobacterium marinum</name>
    <dbReference type="NCBI Taxonomy" id="1781"/>
    <lineage>
        <taxon>Bacteria</taxon>
        <taxon>Bacillati</taxon>
        <taxon>Actinomycetota</taxon>
        <taxon>Actinomycetes</taxon>
        <taxon>Mycobacteriales</taxon>
        <taxon>Mycobacteriaceae</taxon>
        <taxon>Mycobacterium</taxon>
        <taxon>Mycobacterium ulcerans group</taxon>
    </lineage>
</organism>
<dbReference type="Proteomes" id="UP000257451">
    <property type="component" value="Unassembled WGS sequence"/>
</dbReference>
<evidence type="ECO:0000256" key="1">
    <source>
        <dbReference type="ARBA" id="ARBA00023125"/>
    </source>
</evidence>
<proteinExistence type="predicted"/>
<dbReference type="AlphaFoldDB" id="A0A3E2MQD8"/>
<keyword evidence="1 3" id="KW-0238">DNA-binding</keyword>
<dbReference type="PROSITE" id="PS51900">
    <property type="entry name" value="CB"/>
    <property type="match status" value="1"/>
</dbReference>
<dbReference type="SUPFAM" id="SSF56349">
    <property type="entry name" value="DNA breaking-rejoining enzymes"/>
    <property type="match status" value="1"/>
</dbReference>
<name>A0A3E2MQD8_MYCMR</name>